<protein>
    <submittedName>
        <fullName evidence="5">Putative exported protein</fullName>
    </submittedName>
</protein>
<keyword evidence="1" id="KW-0732">Signal</keyword>
<accession>A0A069AQ09</accession>
<dbReference type="EMBL" id="LK932402">
    <property type="protein sequence ID" value="CDS88088.1"/>
    <property type="molecule type" value="Genomic_DNA"/>
</dbReference>
<dbReference type="SUPFAM" id="SSF54001">
    <property type="entry name" value="Cysteine proteinases"/>
    <property type="match status" value="1"/>
</dbReference>
<evidence type="ECO:0000313" key="4">
    <source>
        <dbReference type="EMBL" id="CDS88088.1"/>
    </source>
</evidence>
<gene>
    <name evidence="5" type="ORF">BN1095_440057</name>
    <name evidence="3" type="ORF">BN1096_520232</name>
    <name evidence="4" type="ORF">BN1097_630389</name>
</gene>
<dbReference type="EMBL" id="LK933116">
    <property type="protein sequence ID" value="CDT33985.1"/>
    <property type="molecule type" value="Genomic_DNA"/>
</dbReference>
<dbReference type="Gene3D" id="3.10.620.30">
    <property type="match status" value="1"/>
</dbReference>
<evidence type="ECO:0000259" key="2">
    <source>
        <dbReference type="Pfam" id="PF01841"/>
    </source>
</evidence>
<proteinExistence type="predicted"/>
<dbReference type="InterPro" id="IPR038765">
    <property type="entry name" value="Papain-like_cys_pep_sf"/>
</dbReference>
<dbReference type="EMBL" id="LK932505">
    <property type="protein sequence ID" value="CDS85341.1"/>
    <property type="molecule type" value="Genomic_DNA"/>
</dbReference>
<feature type="chain" id="PRO_5013440351" evidence="1">
    <location>
        <begin position="25"/>
        <end position="284"/>
    </location>
</feature>
<dbReference type="Pfam" id="PF01841">
    <property type="entry name" value="Transglut_core"/>
    <property type="match status" value="1"/>
</dbReference>
<dbReference type="AlphaFoldDB" id="A0A069AQ09"/>
<name>A0A069AQ09_CLODI</name>
<evidence type="ECO:0000256" key="1">
    <source>
        <dbReference type="SAM" id="SignalP"/>
    </source>
</evidence>
<sequence>MKKSILILAISGIIVSTTSMPVMAEVSDLKYQVNQTDTRTVTQTKGDNKKTNYDPKYPLKGMLEQLGLNTTGKFGWDINYGGNENGHELRADGKYYYINKGYSGLGAYAAAFAGEPYKSIIFKNLDPIKSIAGKELLTYEQAKNELAVIRNFLNSFDWRNASDMEKANRAAKLVIESKYVSGVAHDTDVYGNIVEKRGSCGSFASSFHVLTRLMGMNSIYQEDGALNHAWNYVQIDGKWYEFDGSEVALYRTSAEFNSSRLENATKTMPKYYDAKALFALGFNQ</sequence>
<dbReference type="InterPro" id="IPR002931">
    <property type="entry name" value="Transglutaminase-like"/>
</dbReference>
<evidence type="ECO:0000313" key="3">
    <source>
        <dbReference type="EMBL" id="CDS85341.1"/>
    </source>
</evidence>
<feature type="domain" description="Transglutaminase-like" evidence="2">
    <location>
        <begin position="162"/>
        <end position="243"/>
    </location>
</feature>
<feature type="signal peptide" evidence="1">
    <location>
        <begin position="1"/>
        <end position="24"/>
    </location>
</feature>
<reference evidence="5" key="1">
    <citation type="submission" date="2014-07" db="EMBL/GenBank/DDBJ databases">
        <authorList>
            <person name="Monot Marc"/>
        </authorList>
    </citation>
    <scope>NUCLEOTIDE SEQUENCE</scope>
    <source>
        <strain evidence="5">7032989</strain>
        <strain evidence="4">7032994</strain>
    </source>
</reference>
<evidence type="ECO:0000313" key="5">
    <source>
        <dbReference type="EMBL" id="CDT33985.1"/>
    </source>
</evidence>
<organism evidence="5">
    <name type="scientific">Clostridioides difficile</name>
    <name type="common">Peptoclostridium difficile</name>
    <dbReference type="NCBI Taxonomy" id="1496"/>
    <lineage>
        <taxon>Bacteria</taxon>
        <taxon>Bacillati</taxon>
        <taxon>Bacillota</taxon>
        <taxon>Clostridia</taxon>
        <taxon>Peptostreptococcales</taxon>
        <taxon>Peptostreptococcaceae</taxon>
        <taxon>Clostridioides</taxon>
    </lineage>
</organism>
<dbReference type="RefSeq" id="WP_021366876.1">
    <property type="nucleotide sequence ID" value="NZ_BBYB01000197.1"/>
</dbReference>